<reference evidence="6" key="3">
    <citation type="submission" date="2015-06" db="UniProtKB">
        <authorList>
            <consortium name="EnsemblMetazoa"/>
        </authorList>
    </citation>
    <scope>IDENTIFICATION</scope>
</reference>
<dbReference type="RefSeq" id="XP_009021577.1">
    <property type="nucleotide sequence ID" value="XM_009023329.1"/>
</dbReference>
<dbReference type="eggNOG" id="KOG3216">
    <property type="taxonomic scope" value="Eukaryota"/>
</dbReference>
<dbReference type="Gene3D" id="3.40.630.30">
    <property type="match status" value="1"/>
</dbReference>
<dbReference type="FunCoup" id="T1FNY3">
    <property type="interactions" value="153"/>
</dbReference>
<dbReference type="GO" id="GO:0008080">
    <property type="term" value="F:N-acetyltransferase activity"/>
    <property type="evidence" value="ECO:0000318"/>
    <property type="project" value="GO_Central"/>
</dbReference>
<name>T1FNY3_HELRO</name>
<evidence type="ECO:0000313" key="7">
    <source>
        <dbReference type="Proteomes" id="UP000015101"/>
    </source>
</evidence>
<reference evidence="5 7" key="2">
    <citation type="journal article" date="2013" name="Nature">
        <title>Insights into bilaterian evolution from three spiralian genomes.</title>
        <authorList>
            <person name="Simakov O."/>
            <person name="Marletaz F."/>
            <person name="Cho S.J."/>
            <person name="Edsinger-Gonzales E."/>
            <person name="Havlak P."/>
            <person name="Hellsten U."/>
            <person name="Kuo D.H."/>
            <person name="Larsson T."/>
            <person name="Lv J."/>
            <person name="Arendt D."/>
            <person name="Savage R."/>
            <person name="Osoegawa K."/>
            <person name="de Jong P."/>
            <person name="Grimwood J."/>
            <person name="Chapman J.A."/>
            <person name="Shapiro H."/>
            <person name="Aerts A."/>
            <person name="Otillar R.P."/>
            <person name="Terry A.Y."/>
            <person name="Boore J.L."/>
            <person name="Grigoriev I.V."/>
            <person name="Lindberg D.R."/>
            <person name="Seaver E.C."/>
            <person name="Weisblat D.A."/>
            <person name="Putnam N.H."/>
            <person name="Rokhsar D.S."/>
        </authorList>
    </citation>
    <scope>NUCLEOTIDE SEQUENCE</scope>
</reference>
<dbReference type="PANTHER" id="PTHR10545:SF29">
    <property type="entry name" value="GH14572P-RELATED"/>
    <property type="match status" value="1"/>
</dbReference>
<evidence type="ECO:0000256" key="2">
    <source>
        <dbReference type="ARBA" id="ARBA00022679"/>
    </source>
</evidence>
<dbReference type="InterPro" id="IPR000182">
    <property type="entry name" value="GNAT_dom"/>
</dbReference>
<dbReference type="SUPFAM" id="SSF55729">
    <property type="entry name" value="Acyl-CoA N-acyltransferases (Nat)"/>
    <property type="match status" value="1"/>
</dbReference>
<dbReference type="PROSITE" id="PS51186">
    <property type="entry name" value="GNAT"/>
    <property type="match status" value="1"/>
</dbReference>
<feature type="domain" description="N-acetyltransferase" evidence="4">
    <location>
        <begin position="30"/>
        <end position="194"/>
    </location>
</feature>
<dbReference type="InParanoid" id="T1FNY3"/>
<dbReference type="OrthoDB" id="7305308at2759"/>
<organism evidence="6 7">
    <name type="scientific">Helobdella robusta</name>
    <name type="common">Californian leech</name>
    <dbReference type="NCBI Taxonomy" id="6412"/>
    <lineage>
        <taxon>Eukaryota</taxon>
        <taxon>Metazoa</taxon>
        <taxon>Spiralia</taxon>
        <taxon>Lophotrochozoa</taxon>
        <taxon>Annelida</taxon>
        <taxon>Clitellata</taxon>
        <taxon>Hirudinea</taxon>
        <taxon>Rhynchobdellida</taxon>
        <taxon>Glossiphoniidae</taxon>
        <taxon>Helobdella</taxon>
    </lineage>
</organism>
<proteinExistence type="inferred from homology"/>
<sequence length="202" mass="23192">MDKETMKEKGGDEGMKNRVNVRWSRKEDCGEIRNMIQELAEFQNIGNQPTITVPILEKEGFGPNPSFRCLVAEYCNDGDDGTAAAVATATTTKQQPLLGLLIFMDTFHSFYGRIMHLELWFVREKYRGERVGSKLMERFMQIADGEGIKKVDFICMEENHSSVKFYKSSGAKSISDDESWIWFRYGEDEIKRMSRGVMKKDG</sequence>
<dbReference type="PANTHER" id="PTHR10545">
    <property type="entry name" value="DIAMINE N-ACETYLTRANSFERASE"/>
    <property type="match status" value="1"/>
</dbReference>
<dbReference type="Pfam" id="PF00583">
    <property type="entry name" value="Acetyltransf_1"/>
    <property type="match status" value="1"/>
</dbReference>
<accession>T1FNY3</accession>
<reference evidence="7" key="1">
    <citation type="submission" date="2012-12" db="EMBL/GenBank/DDBJ databases">
        <authorList>
            <person name="Hellsten U."/>
            <person name="Grimwood J."/>
            <person name="Chapman J.A."/>
            <person name="Shapiro H."/>
            <person name="Aerts A."/>
            <person name="Otillar R.P."/>
            <person name="Terry A.Y."/>
            <person name="Boore J.L."/>
            <person name="Simakov O."/>
            <person name="Marletaz F."/>
            <person name="Cho S.-J."/>
            <person name="Edsinger-Gonzales E."/>
            <person name="Havlak P."/>
            <person name="Kuo D.-H."/>
            <person name="Larsson T."/>
            <person name="Lv J."/>
            <person name="Arendt D."/>
            <person name="Savage R."/>
            <person name="Osoegawa K."/>
            <person name="de Jong P."/>
            <person name="Lindberg D.R."/>
            <person name="Seaver E.C."/>
            <person name="Weisblat D.A."/>
            <person name="Putnam N.H."/>
            <person name="Grigoriev I.V."/>
            <person name="Rokhsar D.S."/>
        </authorList>
    </citation>
    <scope>NUCLEOTIDE SEQUENCE</scope>
</reference>
<dbReference type="CTD" id="20210530"/>
<comment type="similarity">
    <text evidence="1">Belongs to the acetyltransferase family.</text>
</comment>
<dbReference type="Proteomes" id="UP000015101">
    <property type="component" value="Unassembled WGS sequence"/>
</dbReference>
<keyword evidence="2" id="KW-0808">Transferase</keyword>
<dbReference type="GeneID" id="20210530"/>
<keyword evidence="3" id="KW-0012">Acyltransferase</keyword>
<dbReference type="EnsemblMetazoa" id="HelroT186311">
    <property type="protein sequence ID" value="HelroP186311"/>
    <property type="gene ID" value="HelroG186311"/>
</dbReference>
<evidence type="ECO:0000256" key="1">
    <source>
        <dbReference type="ARBA" id="ARBA00008694"/>
    </source>
</evidence>
<gene>
    <name evidence="6" type="primary">20210530</name>
    <name evidence="5" type="ORF">HELRODRAFT_186311</name>
</gene>
<dbReference type="HOGENOM" id="CLU_013985_41_1_1"/>
<dbReference type="AlphaFoldDB" id="T1FNY3"/>
<keyword evidence="7" id="KW-1185">Reference proteome</keyword>
<evidence type="ECO:0000259" key="4">
    <source>
        <dbReference type="PROSITE" id="PS51186"/>
    </source>
</evidence>
<protein>
    <recommendedName>
        <fullName evidence="4">N-acetyltransferase domain-containing protein</fullName>
    </recommendedName>
</protein>
<dbReference type="STRING" id="6412.T1FNY3"/>
<evidence type="ECO:0000313" key="5">
    <source>
        <dbReference type="EMBL" id="ESO00325.1"/>
    </source>
</evidence>
<dbReference type="CDD" id="cd04301">
    <property type="entry name" value="NAT_SF"/>
    <property type="match status" value="1"/>
</dbReference>
<dbReference type="EMBL" id="AMQM01009800">
    <property type="status" value="NOT_ANNOTATED_CDS"/>
    <property type="molecule type" value="Genomic_DNA"/>
</dbReference>
<dbReference type="EMBL" id="KB096975">
    <property type="protein sequence ID" value="ESO00325.1"/>
    <property type="molecule type" value="Genomic_DNA"/>
</dbReference>
<dbReference type="InterPro" id="IPR016181">
    <property type="entry name" value="Acyl_CoA_acyltransferase"/>
</dbReference>
<dbReference type="OMA" id="FICMEEN"/>
<evidence type="ECO:0000313" key="6">
    <source>
        <dbReference type="EnsemblMetazoa" id="HelroP186311"/>
    </source>
</evidence>
<dbReference type="KEGG" id="hro:HELRODRAFT_186311"/>
<dbReference type="InterPro" id="IPR051016">
    <property type="entry name" value="Diverse_Substrate_AcTransf"/>
</dbReference>
<dbReference type="FunFam" id="3.40.630.30:FF:000064">
    <property type="entry name" value="GNAT family acetyltransferase"/>
    <property type="match status" value="1"/>
</dbReference>
<evidence type="ECO:0000256" key="3">
    <source>
        <dbReference type="ARBA" id="ARBA00023315"/>
    </source>
</evidence>